<accession>A0AAE0MA13</accession>
<dbReference type="EMBL" id="JAUEPO010000004">
    <property type="protein sequence ID" value="KAK3324500.1"/>
    <property type="molecule type" value="Genomic_DNA"/>
</dbReference>
<dbReference type="PANTHER" id="PTHR42085">
    <property type="entry name" value="F-BOX DOMAIN-CONTAINING PROTEIN"/>
    <property type="match status" value="1"/>
</dbReference>
<comment type="caution">
    <text evidence="2">The sequence shown here is derived from an EMBL/GenBank/DDBJ whole genome shotgun (WGS) entry which is preliminary data.</text>
</comment>
<name>A0AAE0MA13_9PEZI</name>
<reference evidence="2" key="1">
    <citation type="journal article" date="2023" name="Mol. Phylogenet. Evol.">
        <title>Genome-scale phylogeny and comparative genomics of the fungal order Sordariales.</title>
        <authorList>
            <person name="Hensen N."/>
            <person name="Bonometti L."/>
            <person name="Westerberg I."/>
            <person name="Brannstrom I.O."/>
            <person name="Guillou S."/>
            <person name="Cros-Aarteil S."/>
            <person name="Calhoun S."/>
            <person name="Haridas S."/>
            <person name="Kuo A."/>
            <person name="Mondo S."/>
            <person name="Pangilinan J."/>
            <person name="Riley R."/>
            <person name="LaButti K."/>
            <person name="Andreopoulos B."/>
            <person name="Lipzen A."/>
            <person name="Chen C."/>
            <person name="Yan M."/>
            <person name="Daum C."/>
            <person name="Ng V."/>
            <person name="Clum A."/>
            <person name="Steindorff A."/>
            <person name="Ohm R.A."/>
            <person name="Martin F."/>
            <person name="Silar P."/>
            <person name="Natvig D.O."/>
            <person name="Lalanne C."/>
            <person name="Gautier V."/>
            <person name="Ament-Velasquez S.L."/>
            <person name="Kruys A."/>
            <person name="Hutchinson M.I."/>
            <person name="Powell A.J."/>
            <person name="Barry K."/>
            <person name="Miller A.N."/>
            <person name="Grigoriev I.V."/>
            <person name="Debuchy R."/>
            <person name="Gladieux P."/>
            <person name="Hiltunen Thoren M."/>
            <person name="Johannesson H."/>
        </authorList>
    </citation>
    <scope>NUCLEOTIDE SEQUENCE</scope>
    <source>
        <strain evidence="2">SMH4131-1</strain>
    </source>
</reference>
<proteinExistence type="predicted"/>
<dbReference type="AlphaFoldDB" id="A0AAE0MA13"/>
<sequence length="425" mass="49559">MDPETNMESVTQRYPKFQTDMEMYVTCQCHRPVPQRRHSCAAEIPSAPTWTRKPVRPIAPLPPRRSFLDLPPEIRIMIYKHLLQRSPVTTIYQMGNISCPDSDGTLRVGQVSRTIMKLFPAILLTCREIFCEARSILYHNETWGIKITDKDCWGTVCSPPWDEDEDDDDFFPMRTPPEVFKIIGSNYFMTDRHLICRDRVRDLRRFQITLNFKAVEGDAYLMSVANAAWCVNQARKSVREVCNALSTLPCIKYLHLRFVMPFPQQSDRPNYPVRRTLAHPEGEIDELMERRTVGKQLTDIVLTYFGGLVRRVKEVEIKIQPEPNMVEEEDICLAAEFVESLQKKMTSTAPVDPLIERYEALERFVKGAVHCKSSMESVQEALEMGLPADEFERRRAATTQTYWRKFVMLSRWEHTAMIWEQRLLQ</sequence>
<gene>
    <name evidence="2" type="ORF">B0T19DRAFT_443913</name>
</gene>
<evidence type="ECO:0000313" key="3">
    <source>
        <dbReference type="Proteomes" id="UP001286456"/>
    </source>
</evidence>
<evidence type="ECO:0000259" key="1">
    <source>
        <dbReference type="Pfam" id="PF20150"/>
    </source>
</evidence>
<protein>
    <recommendedName>
        <fullName evidence="1">2EXR domain-containing protein</fullName>
    </recommendedName>
</protein>
<organism evidence="2 3">
    <name type="scientific">Cercophora scortea</name>
    <dbReference type="NCBI Taxonomy" id="314031"/>
    <lineage>
        <taxon>Eukaryota</taxon>
        <taxon>Fungi</taxon>
        <taxon>Dikarya</taxon>
        <taxon>Ascomycota</taxon>
        <taxon>Pezizomycotina</taxon>
        <taxon>Sordariomycetes</taxon>
        <taxon>Sordariomycetidae</taxon>
        <taxon>Sordariales</taxon>
        <taxon>Lasiosphaeriaceae</taxon>
        <taxon>Cercophora</taxon>
    </lineage>
</organism>
<dbReference type="PANTHER" id="PTHR42085:SF8">
    <property type="entry name" value="F-BOX DOMAIN-CONTAINING PROTEIN"/>
    <property type="match status" value="1"/>
</dbReference>
<keyword evidence="3" id="KW-1185">Reference proteome</keyword>
<dbReference type="InterPro" id="IPR038883">
    <property type="entry name" value="AN11006-like"/>
</dbReference>
<dbReference type="InterPro" id="IPR045518">
    <property type="entry name" value="2EXR"/>
</dbReference>
<feature type="domain" description="2EXR" evidence="1">
    <location>
        <begin position="66"/>
        <end position="133"/>
    </location>
</feature>
<reference evidence="2" key="2">
    <citation type="submission" date="2023-06" db="EMBL/GenBank/DDBJ databases">
        <authorList>
            <consortium name="Lawrence Berkeley National Laboratory"/>
            <person name="Haridas S."/>
            <person name="Hensen N."/>
            <person name="Bonometti L."/>
            <person name="Westerberg I."/>
            <person name="Brannstrom I.O."/>
            <person name="Guillou S."/>
            <person name="Cros-Aarteil S."/>
            <person name="Calhoun S."/>
            <person name="Kuo A."/>
            <person name="Mondo S."/>
            <person name="Pangilinan J."/>
            <person name="Riley R."/>
            <person name="Labutti K."/>
            <person name="Andreopoulos B."/>
            <person name="Lipzen A."/>
            <person name="Chen C."/>
            <person name="Yanf M."/>
            <person name="Daum C."/>
            <person name="Ng V."/>
            <person name="Clum A."/>
            <person name="Steindorff A."/>
            <person name="Ohm R."/>
            <person name="Martin F."/>
            <person name="Silar P."/>
            <person name="Natvig D."/>
            <person name="Lalanne C."/>
            <person name="Gautier V."/>
            <person name="Ament-Velasquez S.L."/>
            <person name="Kruys A."/>
            <person name="Hutchinson M.I."/>
            <person name="Powell A.J."/>
            <person name="Barry K."/>
            <person name="Miller A.N."/>
            <person name="Grigoriev I.V."/>
            <person name="Debuchy R."/>
            <person name="Gladieux P."/>
            <person name="Thoren M.H."/>
            <person name="Johannesson H."/>
        </authorList>
    </citation>
    <scope>NUCLEOTIDE SEQUENCE</scope>
    <source>
        <strain evidence="2">SMH4131-1</strain>
    </source>
</reference>
<evidence type="ECO:0000313" key="2">
    <source>
        <dbReference type="EMBL" id="KAK3324500.1"/>
    </source>
</evidence>
<dbReference type="Proteomes" id="UP001286456">
    <property type="component" value="Unassembled WGS sequence"/>
</dbReference>
<dbReference type="Pfam" id="PF20150">
    <property type="entry name" value="2EXR"/>
    <property type="match status" value="1"/>
</dbReference>